<feature type="region of interest" description="Disordered" evidence="1">
    <location>
        <begin position="1"/>
        <end position="56"/>
    </location>
</feature>
<proteinExistence type="predicted"/>
<name>A0A6M4X279_9ACTN</name>
<evidence type="ECO:0000256" key="1">
    <source>
        <dbReference type="SAM" id="MobiDB-lite"/>
    </source>
</evidence>
<dbReference type="EMBL" id="CP049838">
    <property type="protein sequence ID" value="QJT04376.1"/>
    <property type="molecule type" value="Genomic_DNA"/>
</dbReference>
<sequence length="56" mass="5985">MSEQTPSPHHDDANATPEQLLARAADDYATQQGVTREQQAQGGPGERQGVLPGRCI</sequence>
<organism evidence="2 3">
    <name type="scientific">Streptomyces asoensis</name>
    <dbReference type="NCBI Taxonomy" id="249586"/>
    <lineage>
        <taxon>Bacteria</taxon>
        <taxon>Bacillati</taxon>
        <taxon>Actinomycetota</taxon>
        <taxon>Actinomycetes</taxon>
        <taxon>Kitasatosporales</taxon>
        <taxon>Streptomycetaceae</taxon>
        <taxon>Streptomyces</taxon>
    </lineage>
</organism>
<accession>A0A6M4X279</accession>
<protein>
    <submittedName>
        <fullName evidence="2">Uncharacterized protein</fullName>
    </submittedName>
</protein>
<reference evidence="2" key="1">
    <citation type="submission" date="2020-03" db="EMBL/GenBank/DDBJ databases">
        <title>Molecular networking-based the target discovery of potent antiproliferative macrolactams: 5/6/7/16 polycyclic ansamycins and glycosylated trienomycin from Streptomyces cacaoi subsp. asoensis.</title>
        <authorList>
            <person name="Liu L.-L."/>
        </authorList>
    </citation>
    <scope>NUCLEOTIDE SEQUENCE [LARGE SCALE GENOMIC DNA]</scope>
    <source>
        <strain evidence="2">H2S5</strain>
    </source>
</reference>
<evidence type="ECO:0000313" key="3">
    <source>
        <dbReference type="Proteomes" id="UP000502665"/>
    </source>
</evidence>
<feature type="compositionally biased region" description="Polar residues" evidence="1">
    <location>
        <begin position="29"/>
        <end position="41"/>
    </location>
</feature>
<gene>
    <name evidence="2" type="ORF">G9272_32175</name>
</gene>
<evidence type="ECO:0000313" key="2">
    <source>
        <dbReference type="EMBL" id="QJT04376.1"/>
    </source>
</evidence>
<dbReference type="RefSeq" id="WP_171399718.1">
    <property type="nucleotide sequence ID" value="NZ_CP049838.1"/>
</dbReference>
<dbReference type="Proteomes" id="UP000502665">
    <property type="component" value="Chromosome"/>
</dbReference>
<keyword evidence="3" id="KW-1185">Reference proteome</keyword>
<dbReference type="AlphaFoldDB" id="A0A6M4X279"/>